<keyword evidence="4" id="KW-1185">Reference proteome</keyword>
<dbReference type="Proteomes" id="UP000076078">
    <property type="component" value="Unassembled WGS sequence"/>
</dbReference>
<evidence type="ECO:0000313" key="4">
    <source>
        <dbReference type="Proteomes" id="UP000076078"/>
    </source>
</evidence>
<evidence type="ECO:0000313" key="3">
    <source>
        <dbReference type="EMBL" id="KYR02569.1"/>
    </source>
</evidence>
<dbReference type="EMBL" id="LODT01000001">
    <property type="protein sequence ID" value="KYR02569.1"/>
    <property type="molecule type" value="Genomic_DNA"/>
</dbReference>
<dbReference type="GO" id="GO:0004866">
    <property type="term" value="F:endopeptidase inhibitor activity"/>
    <property type="evidence" value="ECO:0007669"/>
    <property type="project" value="InterPro"/>
</dbReference>
<dbReference type="InterPro" id="IPR041246">
    <property type="entry name" value="Bact_MG10"/>
</dbReference>
<sequence length="3623" mass="414877">MDYSNNNNNSFDFTISEISNKDFEISADIVNEDEGLLNNQNRDRSKTIVLIDNSVTVEDTFQTPDTSISTTAKDDIKVILDSIPIESDSTAVAISSDISKFSSDTEPNEKPFKTINTTESTIFPKKKEVVKNDKKLNLLKQVKEYENNRRKELNVINEIVNNNKDDSSKYRVNFLSESQVNCNFKIILNWNKFPIEIIDASTSKLLWVPEISPKNSKSNDYDGWKYDIESHSMTFTPLEPWRKSTRYLIKIPDKILLNNSTEIITEAKELDFTTQTLKVVKSFHEPSSGHLYNTHSTVFIGFNQRVSPQELLPFIRVNGLLIQNSDLLIIHQEIMKKDAFLKDMVSQYEDMNIGITSQQGFRADAIIEIDVLEGAPSLEGPLKSLFKHRITFKTHPFLLGQGSLSSSSLSTFVIIFNSDIVDLNGWEPTFSPKLPSGKWVLEGSRSLKYHPDGDIKQLPGSTEYQVNFISNDTQKLPIDINGERLQSEQFQLQTTLNNIRSICICDGISVLLSNNEQYQLLSPFTTYIIIYCNQMTSYSDIKSIISLKDTSITKLGSYNLKSLEWNEFPHKDLLKSQIPSIYDSVSLEIDKLIILKPVDKLDWKSKFIFKLDGQLASGEGSLKSSAIKYQINFETIPKQLVTFSSDIKSESSNVFQLHFTQPLILDHQLNGYQEFIHTMPMVTPQIDGGHWVALKSNLLEFVIPDNSNWETCENYQITLHGVTSIYGDVIENQIFEYTFNPTIEFLYPSNGAVLSRNQIFTVILKERLKSTDKILELFEVVHKWSTLDCHVLSSVDLKYAEDLKNRIKPWYLKNNGEKLDLDRKIVHFQCTKPIPVGQLEIRYKKIKDLPYEFTVEEFKVESTFPEDHDPFGQGTDQDPFTKVIRFNKALKTESSNQIVDSVTLLHFLEESNYQIEKQPGEAIQWNDYIQIKPKPKEIIQWEASGHFLKFTETNIQQRWNLSTNYQISLSKSIESEFGESLEHQLSETHSTAVNQLSFIYPHKNSIVTIDNCKYFVLSFSQALNISQLEKLIKIRVLNQFTQKKTTLQKLEISQNRPDDFFNSIPELATNQNLIQDRTFYLKSPVITESSKIFIEFDSIPSLEGPLLNENKEKLEFQIIGNIKIQILVCQYIEKPHDRIELLVNDIDGYPIHCQPVLSPVVPETTIQWSIDRETLKIIGKPSSGRLPYSTRFKLDFPDNVEIDGQREFSTPSIKILKSQPEADSKSINLALPISIQFNQLINKDSLLKKLTIHYVESRQQSKKNKHQIIDIKFLDNNWVEFILKPEILPNSLYIITIQKDLKSDEGLLKLDQPLYLHFESNVFKPMVYVTDDQYIFIDFNSSLKQYKPEINNNNNNNNNNDNVNEHSINIIVKPDPGVTLEWVLSNDKSRIRCVNPIQAWRPSIEYQLELPKDILEFFNNCFNPTDLTENLKLTTPLNRVVNLARKSNTVTRTITGIHYLEFAFSVIPSTILPLIKIYTKSLFKKTFYQVQLLTKDEINMELENPHKLETTYSYRQLHELLQSNPYIDDQTPTKVICYRLVDKVPYETLIHLKVNNLPCHEGTVINEIAYRSHLSYYEPFRVTSKLDGQILTEQKFIAIEFNRVILARSVEPSLITVQPNIPYRIGIQNNKLIIYDIRSDEFINQPYDLNVKLSRDILCCHGQNLTSASGELNGPDLDFTVTIQPFKSFRYSLKFDTSMQNSTVFWNFKYHPEPYIIMKSKNISQYGIQVYRLDPFTDYPRFINEKVDLKQYHKVIDCSKVQSNFNPLIPVGQLIFQDVVNIPIHLKNLSNEVEYKLKIPGLTIDDKFFGHLGIIVYPTLQSLYPNSKPSHPVFGRTWYQFSNMSVGAVGDKKSLTVWSSDINDGRMLPDCKVSIFSTRQLQDSPMIKSSHTTDRNHLVQTLKKANILQDGVTNEQGLLEKISTPLNPKEVYSLRHVIVENTQNGDCCLIPQANISPNEESTQLVWHVFDDQAIYRPKSKVEIKGYLKLLHKESEQPRVIYNLSPNTKIYYKFSDPIGSELIKGETTINAFSAFHISLQIVETIQLGQCSVELSLEDQDIIVTNDRHIKLKVIPNEKTYHHRFSVDAFNRSQYYIESKILSNNINYQYYGSAVIQLLSKYYEGGDLSGFNVQWKVTSKYFQFKPTKFNFYQFGILIKSSIDTTHNIDNNEILCEREKLLVYNKSKSLNTKSDQDGKSLLKLLFNGQKSLSVPLLINIGVNVYDISNQTQSSTLNFILHPSRFYIGLKTISSHMVVRECHSLTYPVNIDLVCVDITSNYCPDQELKIEVLEKNSVSEESKLVYQSKSISKNGPFSSTIQIEVPKYPPFSTKPNTYRIEVSTFDEQGNQSKSESEITISWELSKFAPQMNSLTHPYYRDSLQRNTNQHLEMKMDRVVYNHGDIATIEILNYQESISFSGVLNILNGGIQATRPFHIQDRFHDKIQLEIDQDWGTNVEIQCDIWNGESMVTAMASSSFNINNQRNSLQVEIQPIDNIMEPGANSNVIVKVLDDNSNPVLNAEVCLVIVDESQLALTGYQFLNPYETFFHKNPLKYHYYYLKSNMYFLTPDQAYTEPLKPWGIRPPRFDHDINRNFILRPNNKKLYSQPEKNSYVAKITDVPSLLPINVDSSSSSSSSPKYENSEIVDEYLRDADALVLLYSMDSLESYYASFEYYNRALNLRAVDYIPTVLIGTKSDLFSDAKDSPIPRSILYKQSMFAGFGIMDVSAKLNADSVDEAFDLLATIIPLSDCGKFIEICICGDKGVGKTSFLYRYLYKLFPANEHLGALIDVQMRKEIHIKRSPPQFYRFETTLGECGLGDFSLFGGSSSGKKSYNSIAMCAMSDEPSHNARRLKSKDKPKKSWSNITSTGDRNEETTDVSKPDINLFKIRSNFVALANFTASIATNELGIVNIPIQLPDNLTTYRVVAIANHHHQNASTGNQRFGKAECAIVATVPLSVRCNPPRFLNLYDCTQLNIVVSSKSDKKFNILVRTTDNLIIQPNSSHLFTRLSCLIEAKKRKLFSLPLKAIDLGNATIQIIVTNDDKINDFLQIEIPILQPPTLMTPSIYGSLDEPMMQPVQVPLDSIRDLGHLQIEISSTILSSLSECYIYIYQYQFDKTENLSSKAIGLSTMFHILKDNTTGSHSSLPSKSQVKSLLQKIIREIKSRQLTDGKFQTWSGSSNKNLNPFESIYCIHSLIVLRDNGYQIDERILSKSNSFLREFIDCNFQLSDELITTTCSFAIYTLYHLSSKRQKPEISSMAIKFLSTHSYCTLSLESLAWILGSLCDDIKYQKPRFEISEYLLKHAIKDDQKVYFPSYYKKSISTQLFHNLERTAAIILRSLVSVQSTHPYIPLIVLFLLDKKESDIRQNIQSDAWTILAICDYYKNVESQDMNCNAHSWLTNNESQSPLYLGKTPKFNSNTPASYSCIIPNRYLNTIVGVSDDDDDDDDNTSQCSKVFIYKEGKGKLYYRLSINYSLINFNTPSKNNGFELSRKYTTFNVTDKESLTVQGDGHILSIKVGTKITVTLLVTISVPRFNCVLIDRLPGGFETVDKNLVEHSILAEHFNLHDDRTEVFSSALPIGTYQFQYTVVASHKGDYLIPPVTIEEMYDIEVNAKSISQKISIN</sequence>
<gene>
    <name evidence="3" type="ORF">DLAC_00008</name>
</gene>
<dbReference type="InterPro" id="IPR008930">
    <property type="entry name" value="Terpenoid_cyclase/PrenylTrfase"/>
</dbReference>
<dbReference type="SUPFAM" id="SSF52540">
    <property type="entry name" value="P-loop containing nucleoside triphosphate hydrolases"/>
    <property type="match status" value="2"/>
</dbReference>
<dbReference type="GO" id="GO:0003924">
    <property type="term" value="F:GTPase activity"/>
    <property type="evidence" value="ECO:0007669"/>
    <property type="project" value="InterPro"/>
</dbReference>
<dbReference type="Pfam" id="PF17973">
    <property type="entry name" value="bMG10"/>
    <property type="match status" value="1"/>
</dbReference>
<dbReference type="InterPro" id="IPR001806">
    <property type="entry name" value="Small_GTPase"/>
</dbReference>
<dbReference type="SMART" id="SM01360">
    <property type="entry name" value="A2M"/>
    <property type="match status" value="1"/>
</dbReference>
<dbReference type="InterPro" id="IPR051802">
    <property type="entry name" value="YfhM-like"/>
</dbReference>
<dbReference type="InterPro" id="IPR001599">
    <property type="entry name" value="Macroglobln_a2"/>
</dbReference>
<evidence type="ECO:0000256" key="1">
    <source>
        <dbReference type="SAM" id="MobiDB-lite"/>
    </source>
</evidence>
<dbReference type="STRING" id="361077.A0A152A8I8"/>
<dbReference type="PANTHER" id="PTHR40094:SF1">
    <property type="entry name" value="UBIQUITIN DOMAIN-CONTAINING PROTEIN"/>
    <property type="match status" value="1"/>
</dbReference>
<dbReference type="OrthoDB" id="9980391at2759"/>
<accession>A0A152A8I8</accession>
<dbReference type="Pfam" id="PF07703">
    <property type="entry name" value="A2M_BRD"/>
    <property type="match status" value="1"/>
</dbReference>
<dbReference type="SUPFAM" id="SSF48239">
    <property type="entry name" value="Terpenoid cyclases/Protein prenyltransferases"/>
    <property type="match status" value="1"/>
</dbReference>
<dbReference type="InterPro" id="IPR027417">
    <property type="entry name" value="P-loop_NTPase"/>
</dbReference>
<name>A0A152A8I8_TIELA</name>
<dbReference type="Gene3D" id="1.50.10.20">
    <property type="match status" value="1"/>
</dbReference>
<dbReference type="InParanoid" id="A0A152A8I8"/>
<feature type="compositionally biased region" description="Basic residues" evidence="1">
    <location>
        <begin position="2846"/>
        <end position="2858"/>
    </location>
</feature>
<protein>
    <submittedName>
        <fullName evidence="3">Ras GTPase domain-containing protein</fullName>
    </submittedName>
</protein>
<dbReference type="InterPro" id="IPR011625">
    <property type="entry name" value="A2M_N_BRD"/>
</dbReference>
<organism evidence="3 4">
    <name type="scientific">Tieghemostelium lacteum</name>
    <name type="common">Slime mold</name>
    <name type="synonym">Dictyostelium lacteum</name>
    <dbReference type="NCBI Taxonomy" id="361077"/>
    <lineage>
        <taxon>Eukaryota</taxon>
        <taxon>Amoebozoa</taxon>
        <taxon>Evosea</taxon>
        <taxon>Eumycetozoa</taxon>
        <taxon>Dictyostelia</taxon>
        <taxon>Dictyosteliales</taxon>
        <taxon>Raperosteliaceae</taxon>
        <taxon>Tieghemostelium</taxon>
    </lineage>
</organism>
<dbReference type="PANTHER" id="PTHR40094">
    <property type="entry name" value="ALPHA-2-MACROGLOBULIN HOMOLOG"/>
    <property type="match status" value="1"/>
</dbReference>
<dbReference type="GO" id="GO:0005525">
    <property type="term" value="F:GTP binding"/>
    <property type="evidence" value="ECO:0007669"/>
    <property type="project" value="InterPro"/>
</dbReference>
<dbReference type="Pfam" id="PF00071">
    <property type="entry name" value="Ras"/>
    <property type="match status" value="1"/>
</dbReference>
<feature type="domain" description="Alpha-2-macroglobulin" evidence="2">
    <location>
        <begin position="2893"/>
        <end position="2990"/>
    </location>
</feature>
<proteinExistence type="predicted"/>
<feature type="region of interest" description="Disordered" evidence="1">
    <location>
        <begin position="2845"/>
        <end position="2875"/>
    </location>
</feature>
<comment type="caution">
    <text evidence="3">The sequence shown here is derived from an EMBL/GenBank/DDBJ whole genome shotgun (WGS) entry which is preliminary data.</text>
</comment>
<dbReference type="Gene3D" id="3.40.50.300">
    <property type="entry name" value="P-loop containing nucleotide triphosphate hydrolases"/>
    <property type="match status" value="1"/>
</dbReference>
<evidence type="ECO:0000259" key="2">
    <source>
        <dbReference type="SMART" id="SM01360"/>
    </source>
</evidence>
<reference evidence="3 4" key="1">
    <citation type="submission" date="2015-12" db="EMBL/GenBank/DDBJ databases">
        <title>Dictyostelia acquired genes for synthesis and detection of signals that induce cell-type specialization by lateral gene transfer from prokaryotes.</title>
        <authorList>
            <person name="Gloeckner G."/>
            <person name="Schaap P."/>
        </authorList>
    </citation>
    <scope>NUCLEOTIDE SEQUENCE [LARGE SCALE GENOMIC DNA]</scope>
    <source>
        <strain evidence="3 4">TK</strain>
    </source>
</reference>